<dbReference type="AlphaFoldDB" id="A0AB39L3Z2"/>
<organism evidence="2">
    <name type="scientific">Sinomonas puerhi</name>
    <dbReference type="NCBI Taxonomy" id="3238584"/>
    <lineage>
        <taxon>Bacteria</taxon>
        <taxon>Bacillati</taxon>
        <taxon>Actinomycetota</taxon>
        <taxon>Actinomycetes</taxon>
        <taxon>Micrococcales</taxon>
        <taxon>Micrococcaceae</taxon>
        <taxon>Sinomonas</taxon>
    </lineage>
</organism>
<dbReference type="RefSeq" id="WP_369046184.1">
    <property type="nucleotide sequence ID" value="NZ_CP163302.1"/>
</dbReference>
<evidence type="ECO:0000256" key="1">
    <source>
        <dbReference type="SAM" id="Phobius"/>
    </source>
</evidence>
<keyword evidence="1" id="KW-0812">Transmembrane</keyword>
<proteinExistence type="predicted"/>
<accession>A0AB39L3Z2</accession>
<feature type="transmembrane region" description="Helical" evidence="1">
    <location>
        <begin position="80"/>
        <end position="104"/>
    </location>
</feature>
<sequence>MTVPSAWNASVDDVEVICSAHGDGDTGETEVVVAAAVAEVGVDVVDEVDDGPVGAVVAAGAVVVVAAGAVVAVDGAAVVVGAAVVAVGSVVAAGAVAVGSVVVVNGVEVVAAGAAAAAAGAVDVVAVDAGAVAVVVVDGVEVVVVAGAGAGAAAGAGKASVVTVRRSPGLSTRLMRSEPPSRSTRPSTWPSSWAITVWRSIRFVATVPTLQPQPAAVGLTVMAVPFVTARAVPPSGATAKVAALTSCPGHRPAAAP</sequence>
<keyword evidence="1" id="KW-0472">Membrane</keyword>
<dbReference type="KEGG" id="spue:AB5L97_01450"/>
<gene>
    <name evidence="2" type="ORF">AB5L97_01450</name>
</gene>
<protein>
    <submittedName>
        <fullName evidence="2">Uncharacterized protein</fullName>
    </submittedName>
</protein>
<name>A0AB39L3Z2_9MICC</name>
<feature type="transmembrane region" description="Helical" evidence="1">
    <location>
        <begin position="53"/>
        <end position="73"/>
    </location>
</feature>
<reference evidence="2" key="1">
    <citation type="submission" date="2024-07" db="EMBL/GenBank/DDBJ databases">
        <authorList>
            <person name="fu j."/>
        </authorList>
    </citation>
    <scope>NUCLEOTIDE SEQUENCE</scope>
    <source>
        <strain evidence="2">P10A9</strain>
    </source>
</reference>
<dbReference type="EMBL" id="CP163302">
    <property type="protein sequence ID" value="XDP45716.1"/>
    <property type="molecule type" value="Genomic_DNA"/>
</dbReference>
<evidence type="ECO:0000313" key="2">
    <source>
        <dbReference type="EMBL" id="XDP45716.1"/>
    </source>
</evidence>
<keyword evidence="1" id="KW-1133">Transmembrane helix</keyword>